<dbReference type="OrthoDB" id="5429395at2759"/>
<reference evidence="4 5" key="2">
    <citation type="journal article" date="2017" name="Sci. Rep.">
        <title>Ant-infecting Ophiocordyceps genomes reveal a high diversity of potential behavioral manipulation genes and a possible major role for enterotoxins.</title>
        <authorList>
            <person name="de Bekker C."/>
            <person name="Ohm R.A."/>
            <person name="Evans H.C."/>
            <person name="Brachmann A."/>
            <person name="Hughes D.P."/>
        </authorList>
    </citation>
    <scope>NUCLEOTIDE SEQUENCE [LARGE SCALE GENOMIC DNA]</scope>
    <source>
        <strain evidence="4 5">SC16a</strain>
    </source>
</reference>
<feature type="compositionally biased region" description="Pro residues" evidence="2">
    <location>
        <begin position="112"/>
        <end position="125"/>
    </location>
</feature>
<gene>
    <name evidence="4" type="ORF">XA68_15368</name>
</gene>
<feature type="region of interest" description="Disordered" evidence="2">
    <location>
        <begin position="650"/>
        <end position="734"/>
    </location>
</feature>
<dbReference type="Proteomes" id="UP000037136">
    <property type="component" value="Unassembled WGS sequence"/>
</dbReference>
<dbReference type="Pfam" id="PF15456">
    <property type="entry name" value="Uds1"/>
    <property type="match status" value="1"/>
</dbReference>
<accession>A0A2A9PKL6</accession>
<feature type="compositionally biased region" description="Pro residues" evidence="2">
    <location>
        <begin position="1"/>
        <end position="30"/>
    </location>
</feature>
<keyword evidence="5" id="KW-1185">Reference proteome</keyword>
<evidence type="ECO:0000313" key="4">
    <source>
        <dbReference type="EMBL" id="PFH62045.1"/>
    </source>
</evidence>
<organism evidence="4 5">
    <name type="scientific">Ophiocordyceps unilateralis</name>
    <name type="common">Zombie-ant fungus</name>
    <name type="synonym">Torrubia unilateralis</name>
    <dbReference type="NCBI Taxonomy" id="268505"/>
    <lineage>
        <taxon>Eukaryota</taxon>
        <taxon>Fungi</taxon>
        <taxon>Dikarya</taxon>
        <taxon>Ascomycota</taxon>
        <taxon>Pezizomycotina</taxon>
        <taxon>Sordariomycetes</taxon>
        <taxon>Hypocreomycetidae</taxon>
        <taxon>Hypocreales</taxon>
        <taxon>Ophiocordycipitaceae</taxon>
        <taxon>Ophiocordyceps</taxon>
    </lineage>
</organism>
<evidence type="ECO:0000256" key="2">
    <source>
        <dbReference type="SAM" id="MobiDB-lite"/>
    </source>
</evidence>
<feature type="compositionally biased region" description="Low complexity" evidence="2">
    <location>
        <begin position="62"/>
        <end position="75"/>
    </location>
</feature>
<feature type="compositionally biased region" description="Pro residues" evidence="2">
    <location>
        <begin position="705"/>
        <end position="714"/>
    </location>
</feature>
<dbReference type="STRING" id="268505.A0A2A9PKL6"/>
<feature type="region of interest" description="Disordered" evidence="2">
    <location>
        <begin position="1"/>
        <end position="370"/>
    </location>
</feature>
<evidence type="ECO:0000259" key="3">
    <source>
        <dbReference type="Pfam" id="PF15456"/>
    </source>
</evidence>
<dbReference type="EMBL" id="LAZP02000044">
    <property type="protein sequence ID" value="PFH62045.1"/>
    <property type="molecule type" value="Genomic_DNA"/>
</dbReference>
<feature type="compositionally biased region" description="Low complexity" evidence="2">
    <location>
        <begin position="286"/>
        <end position="306"/>
    </location>
</feature>
<keyword evidence="1" id="KW-0175">Coiled coil</keyword>
<feature type="compositionally biased region" description="Basic residues" evidence="2">
    <location>
        <begin position="165"/>
        <end position="174"/>
    </location>
</feature>
<reference evidence="4 5" key="1">
    <citation type="journal article" date="2015" name="BMC Genomics">
        <title>Gene expression during zombie ant biting behavior reflects the complexity underlying fungal parasitic behavioral manipulation.</title>
        <authorList>
            <person name="de Bekker C."/>
            <person name="Ohm R.A."/>
            <person name="Loreto R.G."/>
            <person name="Sebastian A."/>
            <person name="Albert I."/>
            <person name="Merrow M."/>
            <person name="Brachmann A."/>
            <person name="Hughes D.P."/>
        </authorList>
    </citation>
    <scope>NUCLEOTIDE SEQUENCE [LARGE SCALE GENOMIC DNA]</scope>
    <source>
        <strain evidence="4 5">SC16a</strain>
    </source>
</reference>
<sequence length="734" mass="79726">MAPLSSLPPPRQPPPPPPPHPHPHPHPPLTTTPATASSTAPTTPTPPTLTPPPLLHPRRRSVSASPSVRPVAVSPHNIYGRRDSHHGSVSPSLAVSHPSVMAHIASCLASPGQPPDLPPPPPPPSQVSKKPHAWRMLPADPQPRYQLFPRDKPAPTTDASSLRPRPSHQRRRKVNVPDLGPMTTVHEVPMDSPTIPGLAPLHETGADSPSDEAPVPPPKDCKPLVIAQKRPGPVPHLRTLKSASSLRTAPKPTNESPWTASSDVSHPDRVLVTPSHSTPDLSLPRSAATDGTSSTTLTTPISAALTEPQRVSPRPWDGPGAKDQGESSRGHRRWISESSGMPDRGRPRRRVKTPDDAGPTSKAVKESGCEEDLDRTAFEALPRGFRPYQAVGQLTMGDVASLQYQAHRQAERFEVLKKEDVEALSREIRKLDEWTEHIRHTYASLRAARRNLHSRIRQYLSSPRVGRFSFESMLKQEERLAELDASIDDWVAQLDQVENRRTRVRQKLLEHVAAASLLPVATGPDAGVVPPSPAPRDISTPPRSPSSEAVEDDGSAPGVAPPDEEPPKLAQPDPRLKRKALVELEPVPEPEPELEPEPEPEPEPQHEEPEEAPDSRVSVQSPRRPGVESIRVYMGGDVFTLLADVENEFSKLSDEENNNDGSQAPAPAGSPSSLYSPASWLVTPRTPACWRPVEEESQGARSPETPTPPTPPLKDYPKPPEGATTLLTSAVFKP</sequence>
<comment type="caution">
    <text evidence="4">The sequence shown here is derived from an EMBL/GenBank/DDBJ whole genome shotgun (WGS) entry which is preliminary data.</text>
</comment>
<dbReference type="InterPro" id="IPR029191">
    <property type="entry name" value="Uds1"/>
</dbReference>
<proteinExistence type="predicted"/>
<evidence type="ECO:0000256" key="1">
    <source>
        <dbReference type="SAM" id="Coils"/>
    </source>
</evidence>
<feature type="compositionally biased region" description="Polar residues" evidence="2">
    <location>
        <begin position="241"/>
        <end position="264"/>
    </location>
</feature>
<name>A0A2A9PKL6_OPHUN</name>
<feature type="domain" description="Up-regulated during septation protein 1" evidence="3">
    <location>
        <begin position="401"/>
        <end position="515"/>
    </location>
</feature>
<feature type="compositionally biased region" description="Low complexity" evidence="2">
    <location>
        <begin position="31"/>
        <end position="42"/>
    </location>
</feature>
<feature type="compositionally biased region" description="Pro residues" evidence="2">
    <location>
        <begin position="43"/>
        <end position="55"/>
    </location>
</feature>
<feature type="coiled-coil region" evidence="1">
    <location>
        <begin position="480"/>
        <end position="507"/>
    </location>
</feature>
<protein>
    <recommendedName>
        <fullName evidence="3">Up-regulated during septation protein 1 domain-containing protein</fullName>
    </recommendedName>
</protein>
<dbReference type="AlphaFoldDB" id="A0A2A9PKL6"/>
<feature type="compositionally biased region" description="Low complexity" evidence="2">
    <location>
        <begin position="662"/>
        <end position="679"/>
    </location>
</feature>
<feature type="region of interest" description="Disordered" evidence="2">
    <location>
        <begin position="521"/>
        <end position="628"/>
    </location>
</feature>
<evidence type="ECO:0000313" key="5">
    <source>
        <dbReference type="Proteomes" id="UP000037136"/>
    </source>
</evidence>
<feature type="compositionally biased region" description="Acidic residues" evidence="2">
    <location>
        <begin position="586"/>
        <end position="612"/>
    </location>
</feature>